<sequence length="273" mass="32993">MYNIVKKIFEEYNFQCINMYEYPKVNLKKYKLKENEHLKKLSLKEKHFISTDKYILKQYIDKIDLYIPHKEEQKIEYFAVINLKKPKIEDLDKLISEDFNRMFIDIKESKNYNSYMDKNMSLIVLLEVDDMEENSDNLRLTKKIFDIEENRYNFKKYVLTYDKNQASLIKEKVKYENSITKCISEIIYDTIKFTEFKNNPNKSTLYSLVSKLYIKLPFLKLKAKEKNIESLNRKIKNELEENEYIELVDTVLKINDIPKLSDEKIISLLEEID</sequence>
<name>A0A5P3XAI4_PARBF</name>
<gene>
    <name evidence="1" type="ORF">D4A35_03090</name>
</gene>
<dbReference type="Proteomes" id="UP000326961">
    <property type="component" value="Chromosome"/>
</dbReference>
<evidence type="ECO:0000313" key="1">
    <source>
        <dbReference type="EMBL" id="QEZ67967.1"/>
    </source>
</evidence>
<dbReference type="EMBL" id="CP032452">
    <property type="protein sequence ID" value="QEZ67967.1"/>
    <property type="molecule type" value="Genomic_DNA"/>
</dbReference>
<proteinExistence type="predicted"/>
<dbReference type="RefSeq" id="WP_150885815.1">
    <property type="nucleotide sequence ID" value="NZ_CP032452.1"/>
</dbReference>
<reference evidence="1 2" key="1">
    <citation type="submission" date="2018-09" db="EMBL/GenBank/DDBJ databases">
        <title>A clostridial neurotoxin that targets Anopheles mosquitoes.</title>
        <authorList>
            <person name="Contreras E."/>
            <person name="Masuyer G."/>
            <person name="Qureshi N."/>
            <person name="Chawla S."/>
            <person name="Lim H.L."/>
            <person name="Chen J."/>
            <person name="Stenmark P."/>
            <person name="Gill S."/>
        </authorList>
    </citation>
    <scope>NUCLEOTIDE SEQUENCE [LARGE SCALE GENOMIC DNA]</scope>
    <source>
        <strain evidence="1 2">Cbm</strain>
    </source>
</reference>
<dbReference type="InterPro" id="IPR046905">
    <property type="entry name" value="ABC-3C_MC1"/>
</dbReference>
<evidence type="ECO:0000313" key="2">
    <source>
        <dbReference type="Proteomes" id="UP000326961"/>
    </source>
</evidence>
<dbReference type="AlphaFoldDB" id="A0A5P3XAI4"/>
<accession>A0A5P3XAI4</accession>
<dbReference type="Pfam" id="PF20289">
    <property type="entry name" value="MComp1"/>
    <property type="match status" value="1"/>
</dbReference>
<protein>
    <submittedName>
        <fullName evidence="1">Uncharacterized protein</fullName>
    </submittedName>
</protein>
<organism evidence="1 2">
    <name type="scientific">Paraclostridium bifermentans</name>
    <name type="common">Clostridium bifermentans</name>
    <dbReference type="NCBI Taxonomy" id="1490"/>
    <lineage>
        <taxon>Bacteria</taxon>
        <taxon>Bacillati</taxon>
        <taxon>Bacillota</taxon>
        <taxon>Clostridia</taxon>
        <taxon>Peptostreptococcales</taxon>
        <taxon>Peptostreptococcaceae</taxon>
        <taxon>Paraclostridium</taxon>
    </lineage>
</organism>